<proteinExistence type="predicted"/>
<keyword evidence="1" id="KW-0472">Membrane</keyword>
<gene>
    <name evidence="2" type="ORF">HNP32_000848</name>
</gene>
<dbReference type="AlphaFoldDB" id="A0A7W7N3B4"/>
<dbReference type="EMBL" id="JACHKY010000001">
    <property type="protein sequence ID" value="MBB4797134.1"/>
    <property type="molecule type" value="Genomic_DNA"/>
</dbReference>
<evidence type="ECO:0000313" key="3">
    <source>
        <dbReference type="Proteomes" id="UP000539957"/>
    </source>
</evidence>
<keyword evidence="1" id="KW-0812">Transmembrane</keyword>
<accession>A0A7W7N3B4</accession>
<evidence type="ECO:0000313" key="2">
    <source>
        <dbReference type="EMBL" id="MBB4797134.1"/>
    </source>
</evidence>
<feature type="transmembrane region" description="Helical" evidence="1">
    <location>
        <begin position="25"/>
        <end position="46"/>
    </location>
</feature>
<feature type="transmembrane region" description="Helical" evidence="1">
    <location>
        <begin position="97"/>
        <end position="119"/>
    </location>
</feature>
<protein>
    <submittedName>
        <fullName evidence="2">Multidrug transporter EmrE-like cation transporter</fullName>
    </submittedName>
</protein>
<comment type="caution">
    <text evidence="2">The sequence shown here is derived from an EMBL/GenBank/DDBJ whole genome shotgun (WGS) entry which is preliminary data.</text>
</comment>
<name>A0A7W7N3B4_9CAUL</name>
<evidence type="ECO:0000256" key="1">
    <source>
        <dbReference type="SAM" id="Phobius"/>
    </source>
</evidence>
<sequence>MSRLDRIEDLPGLKRVAPRHSTQRFVLAALAAAAWPPLIITLIVWPPENWASGVDTDWRLVLLVLGLIAAPVGLWMLRQTHARVGRPSTRLGVVCRFMVFGGLLAAAVQILIAVVMSLLSVIASQSLAQSLGALETTLLIFGVAGLPLAVLVGVSYALWAGLCVAFIAFAPAPVVKNRMGLMQNGAG</sequence>
<organism evidence="2 3">
    <name type="scientific">Brevundimonas bullata</name>
    <dbReference type="NCBI Taxonomy" id="13160"/>
    <lineage>
        <taxon>Bacteria</taxon>
        <taxon>Pseudomonadati</taxon>
        <taxon>Pseudomonadota</taxon>
        <taxon>Alphaproteobacteria</taxon>
        <taxon>Caulobacterales</taxon>
        <taxon>Caulobacteraceae</taxon>
        <taxon>Brevundimonas</taxon>
    </lineage>
</organism>
<keyword evidence="3" id="KW-1185">Reference proteome</keyword>
<feature type="transmembrane region" description="Helical" evidence="1">
    <location>
        <begin position="139"/>
        <end position="169"/>
    </location>
</feature>
<reference evidence="2 3" key="1">
    <citation type="submission" date="2020-08" db="EMBL/GenBank/DDBJ databases">
        <title>Functional genomics of gut bacteria from endangered species of beetles.</title>
        <authorList>
            <person name="Carlos-Shanley C."/>
        </authorList>
    </citation>
    <scope>NUCLEOTIDE SEQUENCE [LARGE SCALE GENOMIC DNA]</scope>
    <source>
        <strain evidence="2 3">S00123</strain>
    </source>
</reference>
<feature type="transmembrane region" description="Helical" evidence="1">
    <location>
        <begin position="58"/>
        <end position="77"/>
    </location>
</feature>
<dbReference type="Proteomes" id="UP000539957">
    <property type="component" value="Unassembled WGS sequence"/>
</dbReference>
<dbReference type="RefSeq" id="WP_184267379.1">
    <property type="nucleotide sequence ID" value="NZ_JACHKY010000001.1"/>
</dbReference>
<keyword evidence="1" id="KW-1133">Transmembrane helix</keyword>